<sequence>MPRSVYQDLEKVRERVEKRTKILETLLEQDTRQLQEDMYKYLKVDEPDLHFYLEVVGQTKCASSQRIVELLEDRCF</sequence>
<proteinExistence type="predicted"/>
<reference evidence="1 2" key="1">
    <citation type="journal article" date="2016" name="Genome Announc.">
        <title>Complete genome sequence of the hyperthermophilic and piezophilic archaeon Thermococcus barophilus Ch5, capable of growth at the expense of hydrogenogenesis from carbon monoxide and formate.</title>
        <authorList>
            <person name="Oger P."/>
            <person name="Sokolova T.G."/>
            <person name="Kozhevnikova D.A."/>
            <person name="Taranov E.A."/>
            <person name="Vannier P."/>
            <person name="Lee H.S."/>
            <person name="Kwon K.K."/>
            <person name="Kang S.G."/>
            <person name="Lee J.H."/>
            <person name="Bonch-Osmolovskaya E.A."/>
            <person name="Lebedinsky A.V."/>
        </authorList>
    </citation>
    <scope>NUCLEOTIDE SEQUENCE [LARGE SCALE GENOMIC DNA]</scope>
    <source>
        <strain evidence="2">Ch5</strain>
    </source>
</reference>
<evidence type="ECO:0000313" key="1">
    <source>
        <dbReference type="EMBL" id="ALM75475.1"/>
    </source>
</evidence>
<protein>
    <submittedName>
        <fullName evidence="1">Uncharacterized protein</fullName>
    </submittedName>
</protein>
<dbReference type="GeneID" id="26136801"/>
<organism evidence="1 2">
    <name type="scientific">Thermococcus barophilus</name>
    <dbReference type="NCBI Taxonomy" id="55802"/>
    <lineage>
        <taxon>Archaea</taxon>
        <taxon>Methanobacteriati</taxon>
        <taxon>Methanobacteriota</taxon>
        <taxon>Thermococci</taxon>
        <taxon>Thermococcales</taxon>
        <taxon>Thermococcaceae</taxon>
        <taxon>Thermococcus</taxon>
    </lineage>
</organism>
<dbReference type="Proteomes" id="UP000066042">
    <property type="component" value="Chromosome"/>
</dbReference>
<name>A0A0S1XCG4_THEBA</name>
<gene>
    <name evidence="1" type="ORF">TBCH5v1_1562</name>
</gene>
<evidence type="ECO:0000313" key="2">
    <source>
        <dbReference type="Proteomes" id="UP000066042"/>
    </source>
</evidence>
<dbReference type="STRING" id="55802.TBCH5v1_1562"/>
<dbReference type="AlphaFoldDB" id="A0A0S1XCG4"/>
<dbReference type="PATRIC" id="fig|55802.8.peg.1539"/>
<dbReference type="EMBL" id="CP013050">
    <property type="protein sequence ID" value="ALM75475.1"/>
    <property type="molecule type" value="Genomic_DNA"/>
</dbReference>
<accession>A0A0S1XCG4</accession>
<dbReference type="RefSeq" id="WP_056934094.1">
    <property type="nucleotide sequence ID" value="NZ_CP013050.1"/>
</dbReference>